<keyword evidence="5" id="KW-1185">Reference proteome</keyword>
<organism evidence="4 5">
    <name type="scientific">Marinilabilia rubra</name>
    <dbReference type="NCBI Taxonomy" id="2162893"/>
    <lineage>
        <taxon>Bacteria</taxon>
        <taxon>Pseudomonadati</taxon>
        <taxon>Bacteroidota</taxon>
        <taxon>Bacteroidia</taxon>
        <taxon>Marinilabiliales</taxon>
        <taxon>Marinilabiliaceae</taxon>
        <taxon>Marinilabilia</taxon>
    </lineage>
</organism>
<comment type="caution">
    <text evidence="4">The sequence shown here is derived from an EMBL/GenBank/DDBJ whole genome shotgun (WGS) entry which is preliminary data.</text>
</comment>
<dbReference type="RefSeq" id="WP_109266329.1">
    <property type="nucleotide sequence ID" value="NZ_QEWP01000037.1"/>
</dbReference>
<feature type="domain" description="SbsA Ig-like" evidence="3">
    <location>
        <begin position="261"/>
        <end position="371"/>
    </location>
</feature>
<feature type="domain" description="SbsA Ig-like" evidence="3">
    <location>
        <begin position="24"/>
        <end position="142"/>
    </location>
</feature>
<feature type="signal peptide" evidence="2">
    <location>
        <begin position="1"/>
        <end position="23"/>
    </location>
</feature>
<evidence type="ECO:0000259" key="3">
    <source>
        <dbReference type="Pfam" id="PF13205"/>
    </source>
</evidence>
<dbReference type="OrthoDB" id="5524298at2"/>
<name>A0A2U2B367_9BACT</name>
<proteinExistence type="predicted"/>
<feature type="domain" description="SbsA Ig-like" evidence="3">
    <location>
        <begin position="713"/>
        <end position="821"/>
    </location>
</feature>
<dbReference type="InterPro" id="IPR026444">
    <property type="entry name" value="Secre_tail"/>
</dbReference>
<dbReference type="InterPro" id="IPR032812">
    <property type="entry name" value="SbsA_Ig"/>
</dbReference>
<gene>
    <name evidence="4" type="ORF">DDZ16_20395</name>
</gene>
<feature type="domain" description="SbsA Ig-like" evidence="3">
    <location>
        <begin position="602"/>
        <end position="710"/>
    </location>
</feature>
<feature type="domain" description="SbsA Ig-like" evidence="3">
    <location>
        <begin position="489"/>
        <end position="599"/>
    </location>
</feature>
<evidence type="ECO:0000313" key="5">
    <source>
        <dbReference type="Proteomes" id="UP000244956"/>
    </source>
</evidence>
<dbReference type="Pfam" id="PF13205">
    <property type="entry name" value="Big_5"/>
    <property type="match status" value="9"/>
</dbReference>
<feature type="domain" description="SbsA Ig-like" evidence="3">
    <location>
        <begin position="373"/>
        <end position="486"/>
    </location>
</feature>
<dbReference type="NCBIfam" id="TIGR04183">
    <property type="entry name" value="Por_Secre_tail"/>
    <property type="match status" value="1"/>
</dbReference>
<evidence type="ECO:0000313" key="4">
    <source>
        <dbReference type="EMBL" id="PWD97502.1"/>
    </source>
</evidence>
<feature type="domain" description="SbsA Ig-like" evidence="3">
    <location>
        <begin position="1163"/>
        <end position="1268"/>
    </location>
</feature>
<reference evidence="4 5" key="1">
    <citation type="submission" date="2018-05" db="EMBL/GenBank/DDBJ databases">
        <title>Marinilabilia rubrum sp. nov., isolated from saltern sediment.</title>
        <authorList>
            <person name="Zhang R."/>
        </authorList>
    </citation>
    <scope>NUCLEOTIDE SEQUENCE [LARGE SCALE GENOMIC DNA]</scope>
    <source>
        <strain evidence="4 5">WTE16</strain>
    </source>
</reference>
<feature type="chain" id="PRO_5015581907" description="SbsA Ig-like domain-containing protein" evidence="2">
    <location>
        <begin position="24"/>
        <end position="1782"/>
    </location>
</feature>
<accession>A0A2U2B367</accession>
<dbReference type="EMBL" id="QEWP01000037">
    <property type="protein sequence ID" value="PWD97502.1"/>
    <property type="molecule type" value="Genomic_DNA"/>
</dbReference>
<keyword evidence="1 2" id="KW-0732">Signal</keyword>
<sequence length="1782" mass="190862">MKKFLPFLTIFILWMSASAHLRAQAPGVNTYLPDQDATDVALDVTLELTFDINIAFNSSSTRYYVEIYKEGESLPEEEFQIRGGTADAGLAISDATLSITPQNNLDPGTTYYINISPDGIVSLNDGTGYPGITDNTTWRFTTVPRPGLTSKSPTNSATGITGSESLVLNYDEAVSLGNNKNLHIYKSGGTLFQTINTTDDAGLISIDGTNTQVTISHEAFTGTQDFYIDVEEGFVTSQSGNVASASIDGSTEWTFTTADGPPIYSLSPSGAPSGVNGDQTLVITYDENVTMQSGKNITIYNSNDTEFQTISTDNTSLISFDGGTNAISINHNRFEGGSNYYVNIDEGVVTANDNNIASDAMTGNSEWSFYTADAPSMTFDTPADNAIDVIANEDLIIGFSEAVSLQSNKNIIIYNSDDTPFQTINTDINSDLFSLNGTNDVLTISHNAFSGSSDYYVTIDEDLAVSNTTAIASDAVTGTSTWSFTTASGPSISSFTPDGDTGVSGNQQLNLNFSENISLGDNKNLSIYRSSDNQLFQTINSTSDASLLTEVDASIQIDHNPLWGNTSYYILADEGFGISTATGIDAEGISSTSRWEFTTTGGPTVESYAPANASGNVSITSPLEIDFNENITLGSSGAVNIHLSSDDSVVETINWDSGQLSVSNDTITINQATLTPETGYYVTIDNSLILSATTGTPWEGISDQSWSFTTGGAPTITGYSPLNGETSAPVNQKLTLTFDENIKRGSAGYVKIRTGDDQFFQDIPYDAGQLTFSSSELQIAHTEFDPESTYYVTLESGVVASASTDVPFQGFSDVNQWRFTTATPPSIDTYAPTNGSTLTSASQTLTLTFSENIEIGTTGSFRIFYSGGTSFQNISVENTENITITNNELTISHDDFAPNSSYYVLMDQGFVKSVASGVEFTGISQTDQWTLNAPAGPQISTYQPANNSIDIEVDSVLTLIFNEDIVRGTGNMVIHYQSDDSDAVTVSAASTTNLTINDDTIRFPNLSMPHESTLYVTMDAGFVKSSATGFNFSGISSTTEWVFTTLPEPPAWSNGYPYYSGISPSNIDLALMTSRESDYYFVVTSNSTPPSITQIMSGQNSGGTAAHASGNGSLSVTTEFIHTGIDISGLSEGYHWVHAVAKNPTKELYSNIATLQIDKLAPVSTMFPADGTTHFSESGNMIISFDEPAYSSGAIVDNTSVTGLVSLVLESDDSPVSITATINGAATQITVDPDSDLSPETSYILTMSAIEDEVGNLQSGNTVSTFTTDKLNTWTGGGSDPSDWSDTDNWSSGNGAFSDGTSIYVPASASVFPEVSTNKNVYNVNIEPGAALTHSAGTMTVNGEFRLQSSTSANASYINSGGTLSIANTDSVKIEQHITDLTHIYNISSPVSGATKNSIGLNDQLYYYDNSSNSWIAMGDTENMTTGRGYVGKSSQNLVFSGAIKTNGQTIDLVRTPAGLGWNLIGNPYTASIDWTSTSLGKNNIVDAFWIYLEDQGGYGAYNDPSGYSVNITDPKIPSNHAFWVKVNEGQDNDTGSLVLSPDALSVNTNSYLKSTSGAKYPGFKLAALSEGGNDEAAVAYIPDASLTKDRYDANKMSSNNNEVLQIYTLDGNNDKLCINSVPETFFSEEIQLGYTAGKTGTYTLQMQSNYLQPGDELILSDNNTGAEHNLSQEGYSFKVANSGTNETRFKLKVVQSVPTTEKPIEEVIEKCRIYTQEKNIIIETPGIKNMKYTLTDISGRSMETGELLPNTTKRIKTPQTGIYILTIVSDKGKEKHKVAVK</sequence>
<evidence type="ECO:0000256" key="2">
    <source>
        <dbReference type="SAM" id="SignalP"/>
    </source>
</evidence>
<feature type="domain" description="SbsA Ig-like" evidence="3">
    <location>
        <begin position="936"/>
        <end position="1045"/>
    </location>
</feature>
<dbReference type="Proteomes" id="UP000244956">
    <property type="component" value="Unassembled WGS sequence"/>
</dbReference>
<protein>
    <recommendedName>
        <fullName evidence="3">SbsA Ig-like domain-containing protein</fullName>
    </recommendedName>
</protein>
<evidence type="ECO:0000256" key="1">
    <source>
        <dbReference type="ARBA" id="ARBA00022729"/>
    </source>
</evidence>
<feature type="domain" description="SbsA Ig-like" evidence="3">
    <location>
        <begin position="823"/>
        <end position="916"/>
    </location>
</feature>